<dbReference type="PANTHER" id="PTHR21494">
    <property type="entry name" value="ACTIVATING SIGNAL COINTEGRATOR 1 COMPLEX SUBUNIT 2 ASC-1 COMPLEX SUBUNIT P100"/>
    <property type="match status" value="1"/>
</dbReference>
<feature type="region of interest" description="Disordered" evidence="1">
    <location>
        <begin position="554"/>
        <end position="593"/>
    </location>
</feature>
<organism evidence="3 4">
    <name type="scientific">Coemansia spiralis</name>
    <dbReference type="NCBI Taxonomy" id="417178"/>
    <lineage>
        <taxon>Eukaryota</taxon>
        <taxon>Fungi</taxon>
        <taxon>Fungi incertae sedis</taxon>
        <taxon>Zoopagomycota</taxon>
        <taxon>Kickxellomycotina</taxon>
        <taxon>Kickxellomycetes</taxon>
        <taxon>Kickxellales</taxon>
        <taxon>Kickxellaceae</taxon>
        <taxon>Coemansia</taxon>
    </lineage>
</organism>
<feature type="compositionally biased region" description="Basic and acidic residues" evidence="1">
    <location>
        <begin position="695"/>
        <end position="707"/>
    </location>
</feature>
<comment type="caution">
    <text evidence="3">The sequence shown here is derived from an EMBL/GenBank/DDBJ whole genome shotgun (WGS) entry which is preliminary data.</text>
</comment>
<feature type="compositionally biased region" description="Basic residues" evidence="1">
    <location>
        <begin position="708"/>
        <end position="729"/>
    </location>
</feature>
<dbReference type="InterPro" id="IPR003892">
    <property type="entry name" value="CUE"/>
</dbReference>
<dbReference type="Proteomes" id="UP001151518">
    <property type="component" value="Unassembled WGS sequence"/>
</dbReference>
<feature type="region of interest" description="Disordered" evidence="1">
    <location>
        <begin position="441"/>
        <end position="473"/>
    </location>
</feature>
<evidence type="ECO:0000313" key="4">
    <source>
        <dbReference type="Proteomes" id="UP001151518"/>
    </source>
</evidence>
<dbReference type="InterPro" id="IPR009060">
    <property type="entry name" value="UBA-like_sf"/>
</dbReference>
<dbReference type="Gene3D" id="1.10.8.10">
    <property type="entry name" value="DNA helicase RuvA subunit, C-terminal domain"/>
    <property type="match status" value="1"/>
</dbReference>
<dbReference type="AlphaFoldDB" id="A0A9W8KXK6"/>
<protein>
    <recommendedName>
        <fullName evidence="2">CUE domain-containing protein</fullName>
    </recommendedName>
</protein>
<dbReference type="EMBL" id="JANBTW010000047">
    <property type="protein sequence ID" value="KAJ2675506.1"/>
    <property type="molecule type" value="Genomic_DNA"/>
</dbReference>
<dbReference type="SMART" id="SM00546">
    <property type="entry name" value="CUE"/>
    <property type="match status" value="1"/>
</dbReference>
<feature type="region of interest" description="Disordered" evidence="1">
    <location>
        <begin position="658"/>
        <end position="735"/>
    </location>
</feature>
<evidence type="ECO:0000256" key="1">
    <source>
        <dbReference type="SAM" id="MobiDB-lite"/>
    </source>
</evidence>
<name>A0A9W8KXK6_9FUNG</name>
<dbReference type="Pfam" id="PF02845">
    <property type="entry name" value="CUE"/>
    <property type="match status" value="1"/>
</dbReference>
<dbReference type="InterPro" id="IPR041800">
    <property type="entry name" value="ASCC2_CUE"/>
</dbReference>
<dbReference type="GO" id="GO:0043130">
    <property type="term" value="F:ubiquitin binding"/>
    <property type="evidence" value="ECO:0007669"/>
    <property type="project" value="InterPro"/>
</dbReference>
<dbReference type="InterPro" id="IPR052586">
    <property type="entry name" value="ASCC2"/>
</dbReference>
<proteinExistence type="predicted"/>
<evidence type="ECO:0000259" key="2">
    <source>
        <dbReference type="PROSITE" id="PS51140"/>
    </source>
</evidence>
<sequence length="735" mass="83046">MTTIVEEILQSTLGEQSNRTFVQRLIKEADRVTLAVETILLEEDTDQQETTHAGSKTQELVLDLYEKLTNSLEDSASQEYARELQDEYILVGATLFDLATVFSKTNPDRVRALLTELCKQAPWLLSEIEASLDLFIEQVVQFQDRQANSVHVHQQHTDTDQFIESLCADIELQLSLASSWLCLAEFCQPAVLALVQDKRYIIQIARTWEIVSKQMQRVSIMANQGALKKAERVETLARKLKWQWCGLAFCILQWASKHDSSRLPSTERETFRSTGYTVLLDILDSMETADTLLVPFVNSPFLLDMEFRFGLRRMLATITSESALLDEAQLDYLTMSIDQLVCMMDPLYNDGLDALTRRIHDAQTASTIAPDIAQNEGDIVAVSNESDSDGEEDLAAILQIKELIPDLGAGFIRACLDYYGHDSEAVVMALLEDNLPPSLAGVDRSTESWAPTESTVSSESGGETASFESASSIQPEASSILEARRNVFDKDEFDIFNRESLDWSRVSQGKLHRYLGVNVPDSQVKSRIMEIAQRMENEDEYDDTYDEVAQDGVIDTPDADDLVGSDFRNPLEGQKEKRSSDAQAPVDDPTHPWEETLVRQYLSDPKVLEKNKASRKLPARQALRMQTGLSDEQLEGWYIMFQRSPRKKSILGRYEWRGGQNHIEPSTPVSDALARSTQYNKKSNSAKEGSQQRPADAKAARPDYNRKEKQKAKVANHNRKKQHDRKTRHIMPSTT</sequence>
<dbReference type="PANTHER" id="PTHR21494:SF0">
    <property type="entry name" value="ACTIVATING SIGNAL COINTEGRATOR 1 COMPLEX SUBUNIT 2"/>
    <property type="match status" value="1"/>
</dbReference>
<gene>
    <name evidence="3" type="ORF">GGI25_003923</name>
</gene>
<feature type="domain" description="CUE" evidence="2">
    <location>
        <begin position="392"/>
        <end position="435"/>
    </location>
</feature>
<dbReference type="OrthoDB" id="5577209at2759"/>
<feature type="compositionally biased region" description="Polar residues" evidence="1">
    <location>
        <begin position="663"/>
        <end position="693"/>
    </location>
</feature>
<dbReference type="PROSITE" id="PS51140">
    <property type="entry name" value="CUE"/>
    <property type="match status" value="1"/>
</dbReference>
<accession>A0A9W8KXK6</accession>
<dbReference type="CDD" id="cd14364">
    <property type="entry name" value="CUE_ASCC2"/>
    <property type="match status" value="1"/>
</dbReference>
<evidence type="ECO:0000313" key="3">
    <source>
        <dbReference type="EMBL" id="KAJ2675506.1"/>
    </source>
</evidence>
<feature type="compositionally biased region" description="Low complexity" evidence="1">
    <location>
        <begin position="452"/>
        <end position="466"/>
    </location>
</feature>
<reference evidence="3" key="1">
    <citation type="submission" date="2022-07" db="EMBL/GenBank/DDBJ databases">
        <title>Phylogenomic reconstructions and comparative analyses of Kickxellomycotina fungi.</title>
        <authorList>
            <person name="Reynolds N.K."/>
            <person name="Stajich J.E."/>
            <person name="Barry K."/>
            <person name="Grigoriev I.V."/>
            <person name="Crous P."/>
            <person name="Smith M.E."/>
        </authorList>
    </citation>
    <scope>NUCLEOTIDE SEQUENCE</scope>
    <source>
        <strain evidence="3">NRRL 3115</strain>
    </source>
</reference>
<dbReference type="SUPFAM" id="SSF46934">
    <property type="entry name" value="UBA-like"/>
    <property type="match status" value="1"/>
</dbReference>